<accession>A0A2P2QRA6</accession>
<proteinExistence type="predicted"/>
<evidence type="ECO:0000313" key="1">
    <source>
        <dbReference type="EMBL" id="MBX69576.1"/>
    </source>
</evidence>
<dbReference type="AlphaFoldDB" id="A0A2P2QRA6"/>
<reference evidence="1" key="1">
    <citation type="submission" date="2018-02" db="EMBL/GenBank/DDBJ databases">
        <title>Rhizophora mucronata_Transcriptome.</title>
        <authorList>
            <person name="Meera S.P."/>
            <person name="Sreeshan A."/>
            <person name="Augustine A."/>
        </authorList>
    </citation>
    <scope>NUCLEOTIDE SEQUENCE</scope>
    <source>
        <tissue evidence="1">Leaf</tissue>
    </source>
</reference>
<organism evidence="1">
    <name type="scientific">Rhizophora mucronata</name>
    <name type="common">Asiatic mangrove</name>
    <dbReference type="NCBI Taxonomy" id="61149"/>
    <lineage>
        <taxon>Eukaryota</taxon>
        <taxon>Viridiplantae</taxon>
        <taxon>Streptophyta</taxon>
        <taxon>Embryophyta</taxon>
        <taxon>Tracheophyta</taxon>
        <taxon>Spermatophyta</taxon>
        <taxon>Magnoliopsida</taxon>
        <taxon>eudicotyledons</taxon>
        <taxon>Gunneridae</taxon>
        <taxon>Pentapetalae</taxon>
        <taxon>rosids</taxon>
        <taxon>fabids</taxon>
        <taxon>Malpighiales</taxon>
        <taxon>Rhizophoraceae</taxon>
        <taxon>Rhizophora</taxon>
    </lineage>
</organism>
<name>A0A2P2QRA6_RHIMU</name>
<sequence>MTVTNRPRHEKKRKYLVCTNSHLNIWMQHCFQKLHKKFFRKNLLRTGRH</sequence>
<dbReference type="EMBL" id="GGEC01089092">
    <property type="protein sequence ID" value="MBX69576.1"/>
    <property type="molecule type" value="Transcribed_RNA"/>
</dbReference>
<protein>
    <submittedName>
        <fullName evidence="1">Uncharacterized protein</fullName>
    </submittedName>
</protein>